<proteinExistence type="predicted"/>
<accession>A0A323UEX1</accession>
<dbReference type="EMBL" id="QKQS01000026">
    <property type="protein sequence ID" value="PZA10020.1"/>
    <property type="molecule type" value="Genomic_DNA"/>
</dbReference>
<feature type="transmembrane region" description="Helical" evidence="2">
    <location>
        <begin position="42"/>
        <end position="62"/>
    </location>
</feature>
<organism evidence="3 4">
    <name type="scientific">Rhodopseudomonas palustris</name>
    <dbReference type="NCBI Taxonomy" id="1076"/>
    <lineage>
        <taxon>Bacteria</taxon>
        <taxon>Pseudomonadati</taxon>
        <taxon>Pseudomonadota</taxon>
        <taxon>Alphaproteobacteria</taxon>
        <taxon>Hyphomicrobiales</taxon>
        <taxon>Nitrobacteraceae</taxon>
        <taxon>Rhodopseudomonas</taxon>
    </lineage>
</organism>
<protein>
    <submittedName>
        <fullName evidence="3">Uncharacterized protein</fullName>
    </submittedName>
</protein>
<dbReference type="AlphaFoldDB" id="A0A323UEX1"/>
<dbReference type="OrthoDB" id="8140148at2"/>
<dbReference type="RefSeq" id="WP_110788127.1">
    <property type="nucleotide sequence ID" value="NZ_QKQS01000026.1"/>
</dbReference>
<name>A0A323UEX1_RHOPL</name>
<evidence type="ECO:0000256" key="2">
    <source>
        <dbReference type="SAM" id="Phobius"/>
    </source>
</evidence>
<comment type="caution">
    <text evidence="3">The sequence shown here is derived from an EMBL/GenBank/DDBJ whole genome shotgun (WGS) entry which is preliminary data.</text>
</comment>
<keyword evidence="2" id="KW-1133">Transmembrane helix</keyword>
<feature type="transmembrane region" description="Helical" evidence="2">
    <location>
        <begin position="74"/>
        <end position="97"/>
    </location>
</feature>
<dbReference type="Proteomes" id="UP000248134">
    <property type="component" value="Unassembled WGS sequence"/>
</dbReference>
<reference evidence="3 4" key="1">
    <citation type="submission" date="2018-06" db="EMBL/GenBank/DDBJ databases">
        <title>Draft Whole-Genome Sequence of the purple photosynthetic bacterium Rhodospeudomonas palustris XCP.</title>
        <authorList>
            <person name="Rayyan A."/>
            <person name="Meyer T.E."/>
            <person name="Kyndt J.A."/>
        </authorList>
    </citation>
    <scope>NUCLEOTIDE SEQUENCE [LARGE SCALE GENOMIC DNA]</scope>
    <source>
        <strain evidence="3 4">XCP</strain>
    </source>
</reference>
<feature type="compositionally biased region" description="Polar residues" evidence="1">
    <location>
        <begin position="1"/>
        <end position="14"/>
    </location>
</feature>
<gene>
    <name evidence="3" type="ORF">DNX69_22075</name>
</gene>
<sequence length="107" mass="11432">MTTTAPDNVQTTPAPSKPAPERGPDKHVEARMARIEAAVQRIQLVIVMGVGVGAILWCLDFANQLMPFPPSAAWYYGGQAAAILIGMGIAYAVAKLIGYPLEVLRRA</sequence>
<keyword evidence="2" id="KW-0472">Membrane</keyword>
<keyword evidence="2" id="KW-0812">Transmembrane</keyword>
<feature type="region of interest" description="Disordered" evidence="1">
    <location>
        <begin position="1"/>
        <end position="27"/>
    </location>
</feature>
<evidence type="ECO:0000256" key="1">
    <source>
        <dbReference type="SAM" id="MobiDB-lite"/>
    </source>
</evidence>
<evidence type="ECO:0000313" key="3">
    <source>
        <dbReference type="EMBL" id="PZA10020.1"/>
    </source>
</evidence>
<evidence type="ECO:0000313" key="4">
    <source>
        <dbReference type="Proteomes" id="UP000248134"/>
    </source>
</evidence>